<dbReference type="GO" id="GO:0016491">
    <property type="term" value="F:oxidoreductase activity"/>
    <property type="evidence" value="ECO:0007669"/>
    <property type="project" value="UniProtKB-KW"/>
</dbReference>
<dbReference type="EMBL" id="FNWL01000001">
    <property type="protein sequence ID" value="SEH13547.1"/>
    <property type="molecule type" value="Genomic_DNA"/>
</dbReference>
<evidence type="ECO:0000256" key="1">
    <source>
        <dbReference type="ARBA" id="ARBA00006484"/>
    </source>
</evidence>
<comment type="similarity">
    <text evidence="1">Belongs to the short-chain dehydrogenases/reductases (SDR) family.</text>
</comment>
<sequence length="270" mass="28568">MDFESVALGVESKLLARACECSSMPAALVTGASRGIGRGIARRFAADGYDVAVNYRSSDGAARDVVDTIETETDQRARAVQADVGDPDAVEACVEETVDAFGSLDHVVNNAGINEHRYTPDLSPEEFQRLLDVNVTGTFAVTKAALSHLEDSSVPEGPSVINLSSRLAHAGADYEPHYASSKAGIIALTKSHALEFGPTIRINAIAPGFIETDMTDATTSEESKAQKRQEVIPVGRLGTPEDIGQAAAYLRDAGFVTGETLNVNGGQRMQ</sequence>
<dbReference type="InterPro" id="IPR002347">
    <property type="entry name" value="SDR_fam"/>
</dbReference>
<dbReference type="FunFam" id="3.40.50.720:FF:000084">
    <property type="entry name" value="Short-chain dehydrogenase reductase"/>
    <property type="match status" value="1"/>
</dbReference>
<dbReference type="PRINTS" id="PR00080">
    <property type="entry name" value="SDRFAMILY"/>
</dbReference>
<dbReference type="Pfam" id="PF13561">
    <property type="entry name" value="adh_short_C2"/>
    <property type="match status" value="1"/>
</dbReference>
<dbReference type="Gene3D" id="3.40.50.720">
    <property type="entry name" value="NAD(P)-binding Rossmann-like Domain"/>
    <property type="match status" value="1"/>
</dbReference>
<evidence type="ECO:0000313" key="4">
    <source>
        <dbReference type="Proteomes" id="UP000199112"/>
    </source>
</evidence>
<evidence type="ECO:0000256" key="2">
    <source>
        <dbReference type="ARBA" id="ARBA00023002"/>
    </source>
</evidence>
<dbReference type="PRINTS" id="PR00081">
    <property type="entry name" value="GDHRDH"/>
</dbReference>
<dbReference type="AlphaFoldDB" id="A0A1H6FRP1"/>
<evidence type="ECO:0000313" key="3">
    <source>
        <dbReference type="EMBL" id="SEH13547.1"/>
    </source>
</evidence>
<organism evidence="3 4">
    <name type="scientific">Natronorubrum sediminis</name>
    <dbReference type="NCBI Taxonomy" id="640943"/>
    <lineage>
        <taxon>Archaea</taxon>
        <taxon>Methanobacteriati</taxon>
        <taxon>Methanobacteriota</taxon>
        <taxon>Stenosarchaea group</taxon>
        <taxon>Halobacteria</taxon>
        <taxon>Halobacteriales</taxon>
        <taxon>Natrialbaceae</taxon>
        <taxon>Natronorubrum</taxon>
    </lineage>
</organism>
<gene>
    <name evidence="3" type="ORF">SAMN04487967_1441</name>
</gene>
<reference evidence="4" key="1">
    <citation type="submission" date="2016-10" db="EMBL/GenBank/DDBJ databases">
        <authorList>
            <person name="Varghese N."/>
            <person name="Submissions S."/>
        </authorList>
    </citation>
    <scope>NUCLEOTIDE SEQUENCE [LARGE SCALE GENOMIC DNA]</scope>
    <source>
        <strain evidence="4">CGMCC 1.8981</strain>
    </source>
</reference>
<keyword evidence="2" id="KW-0560">Oxidoreductase</keyword>
<dbReference type="NCBIfam" id="NF005559">
    <property type="entry name" value="PRK07231.1"/>
    <property type="match status" value="1"/>
</dbReference>
<name>A0A1H6FRP1_9EURY</name>
<keyword evidence="4" id="KW-1185">Reference proteome</keyword>
<dbReference type="InterPro" id="IPR036291">
    <property type="entry name" value="NAD(P)-bd_dom_sf"/>
</dbReference>
<proteinExistence type="inferred from homology"/>
<dbReference type="PANTHER" id="PTHR43639:SF1">
    <property type="entry name" value="SHORT-CHAIN DEHYDROGENASE_REDUCTASE FAMILY PROTEIN"/>
    <property type="match status" value="1"/>
</dbReference>
<accession>A0A1H6FRP1</accession>
<dbReference type="SUPFAM" id="SSF51735">
    <property type="entry name" value="NAD(P)-binding Rossmann-fold domains"/>
    <property type="match status" value="1"/>
</dbReference>
<dbReference type="Proteomes" id="UP000199112">
    <property type="component" value="Unassembled WGS sequence"/>
</dbReference>
<dbReference type="PROSITE" id="PS00061">
    <property type="entry name" value="ADH_SHORT"/>
    <property type="match status" value="1"/>
</dbReference>
<protein>
    <submittedName>
        <fullName evidence="3">3-oxoacyl-[acyl-carrier protein] reductase</fullName>
    </submittedName>
</protein>
<dbReference type="InterPro" id="IPR020904">
    <property type="entry name" value="Sc_DH/Rdtase_CS"/>
</dbReference>
<dbReference type="PANTHER" id="PTHR43639">
    <property type="entry name" value="OXIDOREDUCTASE, SHORT-CHAIN DEHYDROGENASE/REDUCTASE FAMILY (AFU_ORTHOLOGUE AFUA_5G02870)"/>
    <property type="match status" value="1"/>
</dbReference>